<evidence type="ECO:0000259" key="3">
    <source>
        <dbReference type="Pfam" id="PF02543"/>
    </source>
</evidence>
<dbReference type="EMBL" id="JBHSXN010000002">
    <property type="protein sequence ID" value="MFC6952943.1"/>
    <property type="molecule type" value="Genomic_DNA"/>
</dbReference>
<dbReference type="Proteomes" id="UP001596395">
    <property type="component" value="Unassembled WGS sequence"/>
</dbReference>
<evidence type="ECO:0000256" key="2">
    <source>
        <dbReference type="SAM" id="MobiDB-lite"/>
    </source>
</evidence>
<sequence length="615" mass="68031">MARYDLAFKPAIGLYGQHDPSAALFEDGRLEYAVEEERLTRQKHAVGTFPERAIESCLDHRNLALSDVDRVLLPYDPSLRSEILEHYVRDAVRADGALRTARALEEVAKTQVESRFFPTHRVEARLEELGDAVPPIETRSHHACHAASAFHPSGFEDALVLTVDAKGEYDSTVVWRGTATGTGVETAGANALERVRTYEHPNSLGLFFAVVTEYLGYRMFNGEGKVMGLAPYGRENEEIERTLRSLVDVGVDYDVTELTRRWGTGYGVRRLEEAFGRERNQEPGEFTQWEKDLAYTAQKLLEETVLDITESSLGALDTGNVALAGGVALNCKLNKRVRESDAVDDVFVQPVAHDAGLAVGAGLLDQSPQSVPELESVYFGPEYDTGTVRDLLESNKIAYSEPDDVERVVAERLADGDLVGWFNGRLELGPRALGNRSILADPRTAESRDRVNRFVKHREEWRPFAPSMLEAAAAEYLVDGEPAPFMIQAFDVEPRKRDELEAVLHPADDSTRPQTVNEDQNPRYHRLIAEFADITGVPVLLNTSFNDHAEPIVTTPTDALKDFFGMGLDVLVLGDVVVRKTDAETTTVEARQERGAATTGDATTDGTRDASRADD</sequence>
<dbReference type="Pfam" id="PF16861">
    <property type="entry name" value="Carbam_trans_C"/>
    <property type="match status" value="1"/>
</dbReference>
<dbReference type="Pfam" id="PF02543">
    <property type="entry name" value="Carbam_trans_N"/>
    <property type="match status" value="1"/>
</dbReference>
<dbReference type="RefSeq" id="WP_336349923.1">
    <property type="nucleotide sequence ID" value="NZ_JAZAQL010000002.1"/>
</dbReference>
<dbReference type="Gene3D" id="3.90.870.20">
    <property type="entry name" value="Carbamoyltransferase, C-terminal domain"/>
    <property type="match status" value="1"/>
</dbReference>
<dbReference type="InterPro" id="IPR043129">
    <property type="entry name" value="ATPase_NBD"/>
</dbReference>
<feature type="region of interest" description="Disordered" evidence="2">
    <location>
        <begin position="583"/>
        <end position="615"/>
    </location>
</feature>
<dbReference type="InterPro" id="IPR031730">
    <property type="entry name" value="Carbam_trans_C"/>
</dbReference>
<keyword evidence="6" id="KW-1185">Reference proteome</keyword>
<feature type="compositionally biased region" description="Low complexity" evidence="2">
    <location>
        <begin position="595"/>
        <end position="605"/>
    </location>
</feature>
<gene>
    <name evidence="5" type="ORF">ACFQGB_08710</name>
</gene>
<dbReference type="InterPro" id="IPR051338">
    <property type="entry name" value="NodU/CmcH_Carbamoyltrnsfr"/>
</dbReference>
<dbReference type="CDD" id="cd24098">
    <property type="entry name" value="ASKHA_NBD_TobZ_N"/>
    <property type="match status" value="1"/>
</dbReference>
<protein>
    <submittedName>
        <fullName evidence="5">Carbamoyltransferase</fullName>
    </submittedName>
</protein>
<proteinExistence type="inferred from homology"/>
<evidence type="ECO:0000313" key="6">
    <source>
        <dbReference type="Proteomes" id="UP001596395"/>
    </source>
</evidence>
<comment type="caution">
    <text evidence="5">The sequence shown here is derived from an EMBL/GenBank/DDBJ whole genome shotgun (WGS) entry which is preliminary data.</text>
</comment>
<dbReference type="AlphaFoldDB" id="A0ABD5VDJ8"/>
<dbReference type="InterPro" id="IPR038152">
    <property type="entry name" value="Carbam_trans_C_sf"/>
</dbReference>
<organism evidence="5 6">
    <name type="scientific">Halorubellus litoreus</name>
    <dbReference type="NCBI Taxonomy" id="755308"/>
    <lineage>
        <taxon>Archaea</taxon>
        <taxon>Methanobacteriati</taxon>
        <taxon>Methanobacteriota</taxon>
        <taxon>Stenosarchaea group</taxon>
        <taxon>Halobacteria</taxon>
        <taxon>Halobacteriales</taxon>
        <taxon>Halorubellaceae</taxon>
        <taxon>Halorubellus</taxon>
    </lineage>
</organism>
<evidence type="ECO:0000256" key="1">
    <source>
        <dbReference type="ARBA" id="ARBA00006129"/>
    </source>
</evidence>
<evidence type="ECO:0000313" key="5">
    <source>
        <dbReference type="EMBL" id="MFC6952943.1"/>
    </source>
</evidence>
<dbReference type="Gene3D" id="3.30.420.40">
    <property type="match status" value="2"/>
</dbReference>
<evidence type="ECO:0000259" key="4">
    <source>
        <dbReference type="Pfam" id="PF16861"/>
    </source>
</evidence>
<feature type="domain" description="Carbamoyltransferase" evidence="3">
    <location>
        <begin position="17"/>
        <end position="362"/>
    </location>
</feature>
<dbReference type="InterPro" id="IPR003696">
    <property type="entry name" value="Carbtransf_dom"/>
</dbReference>
<feature type="domain" description="Carbamoyltransferase C-terminal" evidence="4">
    <location>
        <begin position="410"/>
        <end position="580"/>
    </location>
</feature>
<feature type="compositionally biased region" description="Basic and acidic residues" evidence="2">
    <location>
        <begin position="606"/>
        <end position="615"/>
    </location>
</feature>
<dbReference type="PANTHER" id="PTHR34847">
    <property type="entry name" value="NODULATION PROTEIN U"/>
    <property type="match status" value="1"/>
</dbReference>
<dbReference type="PANTHER" id="PTHR34847:SF1">
    <property type="entry name" value="NODULATION PROTEIN U"/>
    <property type="match status" value="1"/>
</dbReference>
<dbReference type="SUPFAM" id="SSF53067">
    <property type="entry name" value="Actin-like ATPase domain"/>
    <property type="match status" value="1"/>
</dbReference>
<comment type="similarity">
    <text evidence="1">Belongs to the NodU/CmcH family.</text>
</comment>
<name>A0ABD5VDJ8_9EURY</name>
<accession>A0ABD5VDJ8</accession>
<reference evidence="5 6" key="1">
    <citation type="journal article" date="2019" name="Int. J. Syst. Evol. Microbiol.">
        <title>The Global Catalogue of Microorganisms (GCM) 10K type strain sequencing project: providing services to taxonomists for standard genome sequencing and annotation.</title>
        <authorList>
            <consortium name="The Broad Institute Genomics Platform"/>
            <consortium name="The Broad Institute Genome Sequencing Center for Infectious Disease"/>
            <person name="Wu L."/>
            <person name="Ma J."/>
        </authorList>
    </citation>
    <scope>NUCLEOTIDE SEQUENCE [LARGE SCALE GENOMIC DNA]</scope>
    <source>
        <strain evidence="5 6">GX26</strain>
    </source>
</reference>